<dbReference type="GeneID" id="42528822"/>
<dbReference type="VEuPathDB" id="FungiDB:BDBG_16848"/>
<dbReference type="Proteomes" id="UP000002038">
    <property type="component" value="Unassembled WGS sequence"/>
</dbReference>
<evidence type="ECO:0000313" key="2">
    <source>
        <dbReference type="Proteomes" id="UP000002038"/>
    </source>
</evidence>
<evidence type="ECO:0000313" key="1">
    <source>
        <dbReference type="EMBL" id="OAT07529.1"/>
    </source>
</evidence>
<dbReference type="AlphaFoldDB" id="A0A179UJY2"/>
<proteinExistence type="predicted"/>
<organism evidence="1 2">
    <name type="scientific">Blastomyces gilchristii (strain SLH14081)</name>
    <name type="common">Blastomyces dermatitidis</name>
    <dbReference type="NCBI Taxonomy" id="559298"/>
    <lineage>
        <taxon>Eukaryota</taxon>
        <taxon>Fungi</taxon>
        <taxon>Dikarya</taxon>
        <taxon>Ascomycota</taxon>
        <taxon>Pezizomycotina</taxon>
        <taxon>Eurotiomycetes</taxon>
        <taxon>Eurotiomycetidae</taxon>
        <taxon>Onygenales</taxon>
        <taxon>Ajellomycetaceae</taxon>
        <taxon>Blastomyces</taxon>
    </lineage>
</organism>
<dbReference type="RefSeq" id="XP_031577823.1">
    <property type="nucleotide sequence ID" value="XM_031724719.1"/>
</dbReference>
<dbReference type="OrthoDB" id="1274115at2759"/>
<dbReference type="KEGG" id="bgh:BDBG_16848"/>
<name>A0A179UJY2_BLAGS</name>
<reference evidence="2" key="1">
    <citation type="journal article" date="2015" name="PLoS Genet.">
        <title>The dynamic genome and transcriptome of the human fungal pathogen Blastomyces and close relative Emmonsia.</title>
        <authorList>
            <person name="Munoz J.F."/>
            <person name="Gauthier G.M."/>
            <person name="Desjardins C.A."/>
            <person name="Gallo J.E."/>
            <person name="Holder J."/>
            <person name="Sullivan T.D."/>
            <person name="Marty A.J."/>
            <person name="Carmen J.C."/>
            <person name="Chen Z."/>
            <person name="Ding L."/>
            <person name="Gujja S."/>
            <person name="Magrini V."/>
            <person name="Misas E."/>
            <person name="Mitreva M."/>
            <person name="Priest M."/>
            <person name="Saif S."/>
            <person name="Whiston E.A."/>
            <person name="Young S."/>
            <person name="Zeng Q."/>
            <person name="Goldman W.E."/>
            <person name="Mardis E.R."/>
            <person name="Taylor J.W."/>
            <person name="McEwen J.G."/>
            <person name="Clay O.K."/>
            <person name="Klein B.S."/>
            <person name="Cuomo C.A."/>
        </authorList>
    </citation>
    <scope>NUCLEOTIDE SEQUENCE [LARGE SCALE GENOMIC DNA]</scope>
    <source>
        <strain evidence="2">SLH14081</strain>
    </source>
</reference>
<accession>A0A179UJY2</accession>
<protein>
    <submittedName>
        <fullName evidence="1">Uncharacterized protein</fullName>
    </submittedName>
</protein>
<sequence>MNPNAKITSTGSTEWIPDYTEINAPADSSFAKFHAAELGNPVGGVEVIYDVVTSSGHAAGRDLLALGSDAMAEISKPASQTLADLKAWQEISVISDFPDGQ</sequence>
<dbReference type="EMBL" id="GG657452">
    <property type="protein sequence ID" value="OAT07529.1"/>
    <property type="molecule type" value="Genomic_DNA"/>
</dbReference>
<keyword evidence="2" id="KW-1185">Reference proteome</keyword>
<gene>
    <name evidence="1" type="ORF">BDBG_16848</name>
</gene>